<dbReference type="PANTHER" id="PTHR30327:SF1">
    <property type="entry name" value="UPF0301 PROTEIN YQGE"/>
    <property type="match status" value="1"/>
</dbReference>
<name>A0A7T0BUJ6_9BACT</name>
<dbReference type="Pfam" id="PF02622">
    <property type="entry name" value="DUF179"/>
    <property type="match status" value="1"/>
</dbReference>
<evidence type="ECO:0000256" key="1">
    <source>
        <dbReference type="ARBA" id="ARBA00009600"/>
    </source>
</evidence>
<protein>
    <recommendedName>
        <fullName evidence="2">UPF0301 protein G3M70_04700</fullName>
    </recommendedName>
</protein>
<reference evidence="3 4" key="1">
    <citation type="submission" date="2020-02" db="EMBL/GenBank/DDBJ databases">
        <title>Genomic and physiological characterization of two novel Nitrospinaceae genera.</title>
        <authorList>
            <person name="Mueller A.J."/>
            <person name="Jung M.-Y."/>
            <person name="Strachan C.R."/>
            <person name="Herbold C.W."/>
            <person name="Kirkegaard R.H."/>
            <person name="Daims H."/>
        </authorList>
    </citation>
    <scope>NUCLEOTIDE SEQUENCE [LARGE SCALE GENOMIC DNA]</scope>
    <source>
        <strain evidence="3">EB</strain>
    </source>
</reference>
<evidence type="ECO:0000313" key="4">
    <source>
        <dbReference type="Proteomes" id="UP000594688"/>
    </source>
</evidence>
<dbReference type="EMBL" id="CP048685">
    <property type="protein sequence ID" value="QPJ61225.1"/>
    <property type="molecule type" value="Genomic_DNA"/>
</dbReference>
<comment type="similarity">
    <text evidence="1 2">Belongs to the UPF0301 (AlgH) family.</text>
</comment>
<accession>A0A7T0BUJ6</accession>
<evidence type="ECO:0000256" key="2">
    <source>
        <dbReference type="HAMAP-Rule" id="MF_00758"/>
    </source>
</evidence>
<dbReference type="Gene3D" id="3.40.1740.10">
    <property type="entry name" value="VC0467-like"/>
    <property type="match status" value="1"/>
</dbReference>
<dbReference type="KEGG" id="nli:G3M70_04700"/>
<dbReference type="AlphaFoldDB" id="A0A7T0BUJ6"/>
<proteinExistence type="inferred from homology"/>
<dbReference type="PANTHER" id="PTHR30327">
    <property type="entry name" value="UNCHARACTERIZED PROTEIN YQGE"/>
    <property type="match status" value="1"/>
</dbReference>
<dbReference type="InterPro" id="IPR003774">
    <property type="entry name" value="AlgH-like"/>
</dbReference>
<dbReference type="GO" id="GO:0005829">
    <property type="term" value="C:cytosol"/>
    <property type="evidence" value="ECO:0007669"/>
    <property type="project" value="TreeGrafter"/>
</dbReference>
<dbReference type="SUPFAM" id="SSF143456">
    <property type="entry name" value="VC0467-like"/>
    <property type="match status" value="1"/>
</dbReference>
<organism evidence="3 4">
    <name type="scientific">Candidatus Nitronauta litoralis</name>
    <dbReference type="NCBI Taxonomy" id="2705533"/>
    <lineage>
        <taxon>Bacteria</taxon>
        <taxon>Pseudomonadati</taxon>
        <taxon>Nitrospinota/Tectimicrobiota group</taxon>
        <taxon>Nitrospinota</taxon>
        <taxon>Nitrospinia</taxon>
        <taxon>Nitrospinales</taxon>
        <taxon>Nitrospinaceae</taxon>
        <taxon>Candidatus Nitronauta</taxon>
    </lineage>
</organism>
<dbReference type="Proteomes" id="UP000594688">
    <property type="component" value="Chromosome"/>
</dbReference>
<gene>
    <name evidence="3" type="ORF">G3M70_04700</name>
</gene>
<sequence>METPEYGKGSFLIANPVLPDPNFSRTVVLLCNHNEEGSFGLVVNRTAELGASELFPESDLLKNYDAEIYIGGPVQQSQVFYLVKHQGDLPGLEQVCDGVHLGMSWEHLEEIFSEIENPEHDLRFFLGYSGWAGGQLAGEMDQRSWLVHDASQHHVFSTVSDHLWHEVVRSMGKEYEYLLNAPVDPRMN</sequence>
<dbReference type="HAMAP" id="MF_00758">
    <property type="entry name" value="UPF0301"/>
    <property type="match status" value="1"/>
</dbReference>
<evidence type="ECO:0000313" key="3">
    <source>
        <dbReference type="EMBL" id="QPJ61225.1"/>
    </source>
</evidence>